<accession>A0ABX0YJ91</accession>
<feature type="region of interest" description="Disordered" evidence="1">
    <location>
        <begin position="75"/>
        <end position="100"/>
    </location>
</feature>
<protein>
    <submittedName>
        <fullName evidence="2">Uncharacterized protein</fullName>
    </submittedName>
</protein>
<evidence type="ECO:0000256" key="1">
    <source>
        <dbReference type="SAM" id="MobiDB-lite"/>
    </source>
</evidence>
<keyword evidence="3" id="KW-1185">Reference proteome</keyword>
<dbReference type="EMBL" id="JAAVJI010000023">
    <property type="protein sequence ID" value="NJP03539.1"/>
    <property type="molecule type" value="Genomic_DNA"/>
</dbReference>
<comment type="caution">
    <text evidence="2">The sequence shown here is derived from an EMBL/GenBank/DDBJ whole genome shotgun (WGS) entry which is preliminary data.</text>
</comment>
<proteinExistence type="predicted"/>
<sequence>MNDSDARHLRLLNLIEARRVGEFDFDDIQELKALIARNYIVLTEKPGLAPSISLNAEGQDYHQSLFELTIGHMRRARQPEPAHEPSSYWKDLRPASALQL</sequence>
<evidence type="ECO:0000313" key="3">
    <source>
        <dbReference type="Proteomes" id="UP000746535"/>
    </source>
</evidence>
<dbReference type="RefSeq" id="WP_168086115.1">
    <property type="nucleotide sequence ID" value="NZ_JAAVJI010000023.1"/>
</dbReference>
<organism evidence="2 3">
    <name type="scientific">Pseudomonas quercus</name>
    <dbReference type="NCBI Taxonomy" id="2722792"/>
    <lineage>
        <taxon>Bacteria</taxon>
        <taxon>Pseudomonadati</taxon>
        <taxon>Pseudomonadota</taxon>
        <taxon>Gammaproteobacteria</taxon>
        <taxon>Pseudomonadales</taxon>
        <taxon>Pseudomonadaceae</taxon>
        <taxon>Pseudomonas</taxon>
    </lineage>
</organism>
<reference evidence="2 3" key="1">
    <citation type="submission" date="2020-03" db="EMBL/GenBank/DDBJ databases">
        <authorList>
            <person name="Wang L."/>
            <person name="He N."/>
            <person name="Li Y."/>
            <person name="Fang Y."/>
            <person name="Zhang F."/>
        </authorList>
    </citation>
    <scope>NUCLEOTIDE SEQUENCE [LARGE SCALE GENOMIC DNA]</scope>
    <source>
        <strain evidence="3">hsmgli-8</strain>
    </source>
</reference>
<name>A0ABX0YJ91_9PSED</name>
<dbReference type="Proteomes" id="UP000746535">
    <property type="component" value="Unassembled WGS sequence"/>
</dbReference>
<gene>
    <name evidence="2" type="ORF">HBH25_22145</name>
</gene>
<evidence type="ECO:0000313" key="2">
    <source>
        <dbReference type="EMBL" id="NJP03539.1"/>
    </source>
</evidence>